<dbReference type="Proteomes" id="UP000568022">
    <property type="component" value="Unassembled WGS sequence"/>
</dbReference>
<dbReference type="SUPFAM" id="SSF56112">
    <property type="entry name" value="Protein kinase-like (PK-like)"/>
    <property type="match status" value="1"/>
</dbReference>
<name>A0A7W8BM56_9ACTN</name>
<feature type="region of interest" description="Disordered" evidence="1">
    <location>
        <begin position="173"/>
        <end position="199"/>
    </location>
</feature>
<dbReference type="InterPro" id="IPR011009">
    <property type="entry name" value="Kinase-like_dom_sf"/>
</dbReference>
<evidence type="ECO:0000313" key="2">
    <source>
        <dbReference type="EMBL" id="MBB5124438.1"/>
    </source>
</evidence>
<sequence>MITNPSAELLDNLLTVAGQTTAVREEVRVWSMSGVERVTFPDGLTAIFKYAKKPLDSEDQALRLAHTLGVPVTQVHASTVLDGWLGMLMDDVGPSVREADDLDGVAAAVVLLPAIARRLTPGRVLVFSVPHPQRAGRCPSGDDRPRRDFVTLADRTRLPITLGVLHGPVGEAPQPGGLLAHLSPGVPRPPNGPLAPPPC</sequence>
<reference evidence="2 3" key="1">
    <citation type="submission" date="2020-08" db="EMBL/GenBank/DDBJ databases">
        <title>Genomic Encyclopedia of Type Strains, Phase III (KMG-III): the genomes of soil and plant-associated and newly described type strains.</title>
        <authorList>
            <person name="Whitman W."/>
        </authorList>
    </citation>
    <scope>NUCLEOTIDE SEQUENCE [LARGE SCALE GENOMIC DNA]</scope>
    <source>
        <strain evidence="2 3">CECT 3226</strain>
    </source>
</reference>
<proteinExistence type="predicted"/>
<dbReference type="AlphaFoldDB" id="A0A7W8BM56"/>
<dbReference type="EMBL" id="JACHJE010000002">
    <property type="protein sequence ID" value="MBB5124438.1"/>
    <property type="molecule type" value="Genomic_DNA"/>
</dbReference>
<evidence type="ECO:0000313" key="3">
    <source>
        <dbReference type="Proteomes" id="UP000568022"/>
    </source>
</evidence>
<accession>A0A7W8BM56</accession>
<keyword evidence="3" id="KW-1185">Reference proteome</keyword>
<feature type="compositionally biased region" description="Pro residues" evidence="1">
    <location>
        <begin position="186"/>
        <end position="199"/>
    </location>
</feature>
<evidence type="ECO:0000256" key="1">
    <source>
        <dbReference type="SAM" id="MobiDB-lite"/>
    </source>
</evidence>
<comment type="caution">
    <text evidence="2">The sequence shown here is derived from an EMBL/GenBank/DDBJ whole genome shotgun (WGS) entry which is preliminary data.</text>
</comment>
<protein>
    <submittedName>
        <fullName evidence="2">Uncharacterized protein</fullName>
    </submittedName>
</protein>
<gene>
    <name evidence="2" type="ORF">FHS32_001166</name>
</gene>
<organism evidence="2 3">
    <name type="scientific">Streptomyces griseoloalbus</name>
    <dbReference type="NCBI Taxonomy" id="67303"/>
    <lineage>
        <taxon>Bacteria</taxon>
        <taxon>Bacillati</taxon>
        <taxon>Actinomycetota</taxon>
        <taxon>Actinomycetes</taxon>
        <taxon>Kitasatosporales</taxon>
        <taxon>Streptomycetaceae</taxon>
        <taxon>Streptomyces</taxon>
    </lineage>
</organism>